<dbReference type="HOGENOM" id="CLU_2712042_0_0_1"/>
<organism evidence="1 2">
    <name type="scientific">Nematostella vectensis</name>
    <name type="common">Starlet sea anemone</name>
    <dbReference type="NCBI Taxonomy" id="45351"/>
    <lineage>
        <taxon>Eukaryota</taxon>
        <taxon>Metazoa</taxon>
        <taxon>Cnidaria</taxon>
        <taxon>Anthozoa</taxon>
        <taxon>Hexacorallia</taxon>
        <taxon>Actiniaria</taxon>
        <taxon>Edwardsiidae</taxon>
        <taxon>Nematostella</taxon>
    </lineage>
</organism>
<dbReference type="InParanoid" id="A8DVN6"/>
<feature type="non-terminal residue" evidence="1">
    <location>
        <position position="1"/>
    </location>
</feature>
<proteinExistence type="predicted"/>
<keyword evidence="2" id="KW-1185">Reference proteome</keyword>
<accession>A8DVN6</accession>
<dbReference type="EMBL" id="DS478416">
    <property type="protein sequence ID" value="EDO25723.1"/>
    <property type="molecule type" value="Genomic_DNA"/>
</dbReference>
<evidence type="ECO:0000313" key="2">
    <source>
        <dbReference type="Proteomes" id="UP000001593"/>
    </source>
</evidence>
<dbReference type="AlphaFoldDB" id="A8DVN6"/>
<reference evidence="1 2" key="1">
    <citation type="journal article" date="2007" name="Science">
        <title>Sea anemone genome reveals ancestral eumetazoan gene repertoire and genomic organization.</title>
        <authorList>
            <person name="Putnam N.H."/>
            <person name="Srivastava M."/>
            <person name="Hellsten U."/>
            <person name="Dirks B."/>
            <person name="Chapman J."/>
            <person name="Salamov A."/>
            <person name="Terry A."/>
            <person name="Shapiro H."/>
            <person name="Lindquist E."/>
            <person name="Kapitonov V.V."/>
            <person name="Jurka J."/>
            <person name="Genikhovich G."/>
            <person name="Grigoriev I.V."/>
            <person name="Lucas S.M."/>
            <person name="Steele R.E."/>
            <person name="Finnerty J.R."/>
            <person name="Technau U."/>
            <person name="Martindale M.Q."/>
            <person name="Rokhsar D.S."/>
        </authorList>
    </citation>
    <scope>NUCLEOTIDE SEQUENCE [LARGE SCALE GENOMIC DNA]</scope>
    <source>
        <strain evidence="2">CH2 X CH6</strain>
    </source>
</reference>
<evidence type="ECO:0000313" key="1">
    <source>
        <dbReference type="EMBL" id="EDO25723.1"/>
    </source>
</evidence>
<dbReference type="Proteomes" id="UP000001593">
    <property type="component" value="Unassembled WGS sequence"/>
</dbReference>
<feature type="non-terminal residue" evidence="1">
    <location>
        <position position="73"/>
    </location>
</feature>
<gene>
    <name evidence="1" type="ORF">NEMVEDRAFT_v1g49411</name>
</gene>
<protein>
    <submittedName>
        <fullName evidence="1">Uncharacterized protein</fullName>
    </submittedName>
</protein>
<sequence>PCFTPLPFTDSRPTLRPPALPLYLLLSQYPPSTPLLHPFTFYCLKAHPSSPCFTPLPFTVSIPTLHPPASPVY</sequence>
<name>A8DVN6_NEMVE</name>